<evidence type="ECO:0000256" key="1">
    <source>
        <dbReference type="SAM" id="MobiDB-lite"/>
    </source>
</evidence>
<reference evidence="3" key="1">
    <citation type="submission" date="2021-02" db="EMBL/GenBank/DDBJ databases">
        <authorList>
            <person name="Nowell W R."/>
        </authorList>
    </citation>
    <scope>NUCLEOTIDE SEQUENCE</scope>
</reference>
<protein>
    <recommendedName>
        <fullName evidence="5">F-box domain-containing protein</fullName>
    </recommendedName>
</protein>
<accession>A0A816C9S8</accession>
<feature type="region of interest" description="Disordered" evidence="1">
    <location>
        <begin position="162"/>
        <end position="205"/>
    </location>
</feature>
<comment type="caution">
    <text evidence="3">The sequence shown here is derived from an EMBL/GenBank/DDBJ whole genome shotgun (WGS) entry which is preliminary data.</text>
</comment>
<evidence type="ECO:0000313" key="2">
    <source>
        <dbReference type="EMBL" id="CAF1411206.1"/>
    </source>
</evidence>
<sequence length="205" mass="23728">MISTLEILPSELIVNIFSYILWNDILVSFWSLNQRINSLICLTFSTNKNGIIINQTGLSYKIFLSKLFPLIFNCSFLINSIRHIHLDGTNSNSYDFFNMNGYINYPNLKSLILNRFYLSESLVENLYFLIERRLKELTLILDEDIFTVFGFEEKPWIMVSSQDSDSDETLSDENQSTIISDELESSGSEDTDSLIEEFNQSSMDD</sequence>
<dbReference type="Proteomes" id="UP000663877">
    <property type="component" value="Unassembled WGS sequence"/>
</dbReference>
<evidence type="ECO:0000313" key="4">
    <source>
        <dbReference type="Proteomes" id="UP000663832"/>
    </source>
</evidence>
<dbReference type="EMBL" id="CAJNOI010001409">
    <property type="protein sequence ID" value="CAF1411206.1"/>
    <property type="molecule type" value="Genomic_DNA"/>
</dbReference>
<name>A0A816C9S8_9BILA</name>
<evidence type="ECO:0000313" key="3">
    <source>
        <dbReference type="EMBL" id="CAF1617623.1"/>
    </source>
</evidence>
<organism evidence="3 4">
    <name type="scientific">Adineta steineri</name>
    <dbReference type="NCBI Taxonomy" id="433720"/>
    <lineage>
        <taxon>Eukaryota</taxon>
        <taxon>Metazoa</taxon>
        <taxon>Spiralia</taxon>
        <taxon>Gnathifera</taxon>
        <taxon>Rotifera</taxon>
        <taxon>Eurotatoria</taxon>
        <taxon>Bdelloidea</taxon>
        <taxon>Adinetida</taxon>
        <taxon>Adinetidae</taxon>
        <taxon>Adineta</taxon>
    </lineage>
</organism>
<gene>
    <name evidence="2" type="ORF">BJG266_LOCUS38211</name>
    <name evidence="3" type="ORF">QVE165_LOCUS55091</name>
</gene>
<feature type="compositionally biased region" description="Acidic residues" evidence="1">
    <location>
        <begin position="181"/>
        <end position="195"/>
    </location>
</feature>
<dbReference type="EMBL" id="CAJNOM010001735">
    <property type="protein sequence ID" value="CAF1617623.1"/>
    <property type="molecule type" value="Genomic_DNA"/>
</dbReference>
<keyword evidence="4" id="KW-1185">Reference proteome</keyword>
<dbReference type="AlphaFoldDB" id="A0A816C9S8"/>
<proteinExistence type="predicted"/>
<dbReference type="Proteomes" id="UP000663832">
    <property type="component" value="Unassembled WGS sequence"/>
</dbReference>
<dbReference type="OrthoDB" id="10015850at2759"/>
<evidence type="ECO:0008006" key="5">
    <source>
        <dbReference type="Google" id="ProtNLM"/>
    </source>
</evidence>